<proteinExistence type="predicted"/>
<protein>
    <recommendedName>
        <fullName evidence="2">Phage virion morphogenesis protein</fullName>
    </recommendedName>
</protein>
<sequence length="160" mass="19078">MNDKALLQVDSTLTALLKKLTPAQRKHLSRLITRDLRQNQLKRIRRQQNPDGSPYAPRKASVVTVLRALRFLWKGQDRQLTNWRNQKTAHGEVITGRNVDNKQERSFYRRDIERFIAVKKDRIRTQRKRKQTRMFKKLASAKYLRRFPVTMKPPSFSHPM</sequence>
<dbReference type="EMBL" id="UFQR01000002">
    <property type="protein sequence ID" value="SSW95032.1"/>
    <property type="molecule type" value="Genomic_DNA"/>
</dbReference>
<evidence type="ECO:0000313" key="1">
    <source>
        <dbReference type="EMBL" id="SSW95032.1"/>
    </source>
</evidence>
<dbReference type="AlphaFoldDB" id="A0A3B0LX34"/>
<organism evidence="1">
    <name type="scientific">Arsenophonus endosymbiont of Trialeurodes vaporariorum</name>
    <dbReference type="NCBI Taxonomy" id="235567"/>
    <lineage>
        <taxon>Bacteria</taxon>
        <taxon>Pseudomonadati</taxon>
        <taxon>Pseudomonadota</taxon>
        <taxon>Gammaproteobacteria</taxon>
        <taxon>Enterobacterales</taxon>
        <taxon>Morganellaceae</taxon>
        <taxon>Arsenophonus</taxon>
    </lineage>
</organism>
<dbReference type="NCBIfam" id="TIGR01635">
    <property type="entry name" value="tail_comp_S"/>
    <property type="match status" value="1"/>
</dbReference>
<gene>
    <name evidence="1" type="ORF">ARTV_0688</name>
</gene>
<dbReference type="Pfam" id="PF05069">
    <property type="entry name" value="Phage_tail_S"/>
    <property type="match status" value="1"/>
</dbReference>
<reference evidence="1" key="1">
    <citation type="submission" date="2018-04" db="EMBL/GenBank/DDBJ databases">
        <authorList>
            <person name="Go L.Y."/>
            <person name="Mitchell J.A."/>
        </authorList>
    </citation>
    <scope>NUCLEOTIDE SEQUENCE</scope>
    <source>
        <strain evidence="1">ARTV</strain>
    </source>
</reference>
<dbReference type="InterPro" id="IPR006522">
    <property type="entry name" value="Phage_virion_morphogenesis"/>
</dbReference>
<accession>A0A3B0LX34</accession>
<evidence type="ECO:0008006" key="2">
    <source>
        <dbReference type="Google" id="ProtNLM"/>
    </source>
</evidence>
<name>A0A3B0LX34_9GAMM</name>